<proteinExistence type="predicted"/>
<dbReference type="Proteomes" id="UP000823775">
    <property type="component" value="Unassembled WGS sequence"/>
</dbReference>
<evidence type="ECO:0000313" key="1">
    <source>
        <dbReference type="EMBL" id="MCD7455860.1"/>
    </source>
</evidence>
<gene>
    <name evidence="1" type="ORF">HAX54_029859</name>
</gene>
<keyword evidence="2" id="KW-1185">Reference proteome</keyword>
<accession>A0ABS8SAK7</accession>
<dbReference type="EMBL" id="JACEIK010000372">
    <property type="protein sequence ID" value="MCD7455860.1"/>
    <property type="molecule type" value="Genomic_DNA"/>
</dbReference>
<protein>
    <submittedName>
        <fullName evidence="1">Uncharacterized protein</fullName>
    </submittedName>
</protein>
<name>A0ABS8SAK7_DATST</name>
<feature type="non-terminal residue" evidence="1">
    <location>
        <position position="1"/>
    </location>
</feature>
<reference evidence="1 2" key="1">
    <citation type="journal article" date="2021" name="BMC Genomics">
        <title>Datura genome reveals duplications of psychoactive alkaloid biosynthetic genes and high mutation rate following tissue culture.</title>
        <authorList>
            <person name="Rajewski A."/>
            <person name="Carter-House D."/>
            <person name="Stajich J."/>
            <person name="Litt A."/>
        </authorList>
    </citation>
    <scope>NUCLEOTIDE SEQUENCE [LARGE SCALE GENOMIC DNA]</scope>
    <source>
        <strain evidence="1">AR-01</strain>
    </source>
</reference>
<evidence type="ECO:0000313" key="2">
    <source>
        <dbReference type="Proteomes" id="UP000823775"/>
    </source>
</evidence>
<organism evidence="1 2">
    <name type="scientific">Datura stramonium</name>
    <name type="common">Jimsonweed</name>
    <name type="synonym">Common thornapple</name>
    <dbReference type="NCBI Taxonomy" id="4076"/>
    <lineage>
        <taxon>Eukaryota</taxon>
        <taxon>Viridiplantae</taxon>
        <taxon>Streptophyta</taxon>
        <taxon>Embryophyta</taxon>
        <taxon>Tracheophyta</taxon>
        <taxon>Spermatophyta</taxon>
        <taxon>Magnoliopsida</taxon>
        <taxon>eudicotyledons</taxon>
        <taxon>Gunneridae</taxon>
        <taxon>Pentapetalae</taxon>
        <taxon>asterids</taxon>
        <taxon>lamiids</taxon>
        <taxon>Solanales</taxon>
        <taxon>Solanaceae</taxon>
        <taxon>Solanoideae</taxon>
        <taxon>Datureae</taxon>
        <taxon>Datura</taxon>
    </lineage>
</organism>
<comment type="caution">
    <text evidence="1">The sequence shown here is derived from an EMBL/GenBank/DDBJ whole genome shotgun (WGS) entry which is preliminary data.</text>
</comment>
<sequence length="56" mass="6182">NESLIGPTSRWLSRGEEFQKNVKIHPEPMSGLYDQLLDLQRSLVLVVGVVSGGDSE</sequence>